<keyword evidence="2" id="KW-1185">Reference proteome</keyword>
<proteinExistence type="predicted"/>
<dbReference type="AlphaFoldDB" id="A0A448X4B1"/>
<accession>A0A448X4B1</accession>
<evidence type="ECO:0000313" key="2">
    <source>
        <dbReference type="Proteomes" id="UP000784294"/>
    </source>
</evidence>
<name>A0A448X4B1_9PLAT</name>
<dbReference type="EMBL" id="CAAALY010089235">
    <property type="protein sequence ID" value="VEL27705.1"/>
    <property type="molecule type" value="Genomic_DNA"/>
</dbReference>
<evidence type="ECO:0000313" key="1">
    <source>
        <dbReference type="EMBL" id="VEL27705.1"/>
    </source>
</evidence>
<gene>
    <name evidence="1" type="ORF">PXEA_LOCUS21145</name>
</gene>
<protein>
    <submittedName>
        <fullName evidence="1">Uncharacterized protein</fullName>
    </submittedName>
</protein>
<organism evidence="1 2">
    <name type="scientific">Protopolystoma xenopodis</name>
    <dbReference type="NCBI Taxonomy" id="117903"/>
    <lineage>
        <taxon>Eukaryota</taxon>
        <taxon>Metazoa</taxon>
        <taxon>Spiralia</taxon>
        <taxon>Lophotrochozoa</taxon>
        <taxon>Platyhelminthes</taxon>
        <taxon>Monogenea</taxon>
        <taxon>Polyopisthocotylea</taxon>
        <taxon>Polystomatidea</taxon>
        <taxon>Polystomatidae</taxon>
        <taxon>Protopolystoma</taxon>
    </lineage>
</organism>
<reference evidence="1" key="1">
    <citation type="submission" date="2018-11" db="EMBL/GenBank/DDBJ databases">
        <authorList>
            <consortium name="Pathogen Informatics"/>
        </authorList>
    </citation>
    <scope>NUCLEOTIDE SEQUENCE</scope>
</reference>
<dbReference type="Proteomes" id="UP000784294">
    <property type="component" value="Unassembled WGS sequence"/>
</dbReference>
<comment type="caution">
    <text evidence="1">The sequence shown here is derived from an EMBL/GenBank/DDBJ whole genome shotgun (WGS) entry which is preliminary data.</text>
</comment>
<sequence length="56" mass="6348">MYPERSVLFPVLPVYSNARRYICPCFECQLPGVRLLTGTEDSSQMFPCTVSLLGDF</sequence>